<evidence type="ECO:0000256" key="1">
    <source>
        <dbReference type="ARBA" id="ARBA00011738"/>
    </source>
</evidence>
<feature type="signal peptide" evidence="2">
    <location>
        <begin position="1"/>
        <end position="17"/>
    </location>
</feature>
<dbReference type="InterPro" id="IPR011008">
    <property type="entry name" value="Dimeric_a/b-barrel"/>
</dbReference>
<accession>A0A1T4WJR8</accession>
<keyword evidence="2" id="KW-0732">Signal</keyword>
<dbReference type="Gene3D" id="3.30.70.100">
    <property type="match status" value="1"/>
</dbReference>
<gene>
    <name evidence="4" type="ORF">SAMN02745166_00397</name>
</gene>
<dbReference type="PANTHER" id="PTHR33178:SF10">
    <property type="entry name" value="STRESS-RESPONSE A_B BARREL DOMAIN-CONTAINING PROTEIN"/>
    <property type="match status" value="1"/>
</dbReference>
<keyword evidence="5" id="KW-1185">Reference proteome</keyword>
<evidence type="ECO:0000313" key="4">
    <source>
        <dbReference type="EMBL" id="SKA77570.1"/>
    </source>
</evidence>
<dbReference type="PROSITE" id="PS51257">
    <property type="entry name" value="PROKAR_LIPOPROTEIN"/>
    <property type="match status" value="1"/>
</dbReference>
<dbReference type="SUPFAM" id="SSF54909">
    <property type="entry name" value="Dimeric alpha+beta barrel"/>
    <property type="match status" value="1"/>
</dbReference>
<dbReference type="STRING" id="48467.SAMN02745166_00397"/>
<dbReference type="Proteomes" id="UP000190774">
    <property type="component" value="Unassembled WGS sequence"/>
</dbReference>
<sequence>MQKLTAFASLLALSLLASCTSCPLGHEVTSKGKVEHVVLVWLKKPGNAADRAAVVAAAKKFQREIPEIQHLSVGTPLASERPVVDDSFDVGLVMRFANAADLSTYEKHPVHVKAVADTLKPVAKKLLVYDVVTE</sequence>
<dbReference type="PANTHER" id="PTHR33178">
    <property type="match status" value="1"/>
</dbReference>
<evidence type="ECO:0000313" key="5">
    <source>
        <dbReference type="Proteomes" id="UP000190774"/>
    </source>
</evidence>
<evidence type="ECO:0000256" key="2">
    <source>
        <dbReference type="SAM" id="SignalP"/>
    </source>
</evidence>
<dbReference type="SMART" id="SM00886">
    <property type="entry name" value="Dabb"/>
    <property type="match status" value="1"/>
</dbReference>
<dbReference type="EMBL" id="FUYE01000001">
    <property type="protein sequence ID" value="SKA77570.1"/>
    <property type="molecule type" value="Genomic_DNA"/>
</dbReference>
<reference evidence="5" key="1">
    <citation type="submission" date="2017-02" db="EMBL/GenBank/DDBJ databases">
        <authorList>
            <person name="Varghese N."/>
            <person name="Submissions S."/>
        </authorList>
    </citation>
    <scope>NUCLEOTIDE SEQUENCE [LARGE SCALE GENOMIC DNA]</scope>
    <source>
        <strain evidence="5">ATCC 700200</strain>
    </source>
</reference>
<dbReference type="RefSeq" id="WP_078811609.1">
    <property type="nucleotide sequence ID" value="NZ_FUYE01000001.1"/>
</dbReference>
<organism evidence="4 5">
    <name type="scientific">Prosthecobacter debontii</name>
    <dbReference type="NCBI Taxonomy" id="48467"/>
    <lineage>
        <taxon>Bacteria</taxon>
        <taxon>Pseudomonadati</taxon>
        <taxon>Verrucomicrobiota</taxon>
        <taxon>Verrucomicrobiia</taxon>
        <taxon>Verrucomicrobiales</taxon>
        <taxon>Verrucomicrobiaceae</taxon>
        <taxon>Prosthecobacter</taxon>
    </lineage>
</organism>
<dbReference type="AlphaFoldDB" id="A0A1T4WJR8"/>
<name>A0A1T4WJR8_9BACT</name>
<dbReference type="PROSITE" id="PS51502">
    <property type="entry name" value="S_R_A_B_BARREL"/>
    <property type="match status" value="1"/>
</dbReference>
<feature type="chain" id="PRO_5010520846" evidence="2">
    <location>
        <begin position="18"/>
        <end position="134"/>
    </location>
</feature>
<feature type="domain" description="Stress-response A/B barrel" evidence="3">
    <location>
        <begin position="34"/>
        <end position="131"/>
    </location>
</feature>
<dbReference type="InterPro" id="IPR044662">
    <property type="entry name" value="HS1/DABB1-like"/>
</dbReference>
<comment type="subunit">
    <text evidence="1">Homodimer.</text>
</comment>
<evidence type="ECO:0000259" key="3">
    <source>
        <dbReference type="PROSITE" id="PS51502"/>
    </source>
</evidence>
<dbReference type="InterPro" id="IPR013097">
    <property type="entry name" value="Dabb"/>
</dbReference>
<protein>
    <submittedName>
        <fullName evidence="4">Stress responsive A/B Barrel Domain</fullName>
    </submittedName>
</protein>
<dbReference type="Pfam" id="PF07876">
    <property type="entry name" value="Dabb"/>
    <property type="match status" value="1"/>
</dbReference>
<proteinExistence type="predicted"/>
<dbReference type="OrthoDB" id="191456at2"/>